<evidence type="ECO:0000256" key="2">
    <source>
        <dbReference type="ARBA" id="ARBA00010581"/>
    </source>
</evidence>
<dbReference type="GO" id="GO:0016491">
    <property type="term" value="F:oxidoreductase activity"/>
    <property type="evidence" value="ECO:0007669"/>
    <property type="project" value="UniProtKB-KW"/>
</dbReference>
<evidence type="ECO:0000313" key="9">
    <source>
        <dbReference type="EMBL" id="QDV08245.1"/>
    </source>
</evidence>
<dbReference type="Gene3D" id="1.20.120.80">
    <property type="entry name" value="Cytochrome c oxidase, subunit III, four-helix bundle"/>
    <property type="match status" value="1"/>
</dbReference>
<proteinExistence type="inferred from homology"/>
<comment type="subcellular location">
    <subcellularLocation>
        <location evidence="6">Cell membrane</location>
        <topology evidence="6">Multi-pass membrane protein</topology>
    </subcellularLocation>
    <subcellularLocation>
        <location evidence="1">Membrane</location>
        <topology evidence="1">Multi-pass membrane protein</topology>
    </subcellularLocation>
</comment>
<dbReference type="InterPro" id="IPR013833">
    <property type="entry name" value="Cyt_c_oxidase_su3_a-hlx"/>
</dbReference>
<dbReference type="GO" id="GO:0005886">
    <property type="term" value="C:plasma membrane"/>
    <property type="evidence" value="ECO:0007669"/>
    <property type="project" value="UniProtKB-SubCell"/>
</dbReference>
<dbReference type="OrthoDB" id="9810850at2"/>
<dbReference type="InterPro" id="IPR024791">
    <property type="entry name" value="Cyt_c/ubiquinol_Oxase_su3"/>
</dbReference>
<protein>
    <submittedName>
        <fullName evidence="9">Cytochrome c oxidase subunit 3</fullName>
        <ecNumber evidence="9">1.9.3.1</ecNumber>
    </submittedName>
</protein>
<keyword evidence="10" id="KW-1185">Reference proteome</keyword>
<accession>A0A518EVX3</accession>
<dbReference type="RefSeq" id="WP_145200545.1">
    <property type="nucleotide sequence ID" value="NZ_CP036434.1"/>
</dbReference>
<feature type="domain" description="Heme-copper oxidase subunit III family profile" evidence="8">
    <location>
        <begin position="28"/>
        <end position="282"/>
    </location>
</feature>
<organism evidence="9 10">
    <name type="scientific">Saltatorellus ferox</name>
    <dbReference type="NCBI Taxonomy" id="2528018"/>
    <lineage>
        <taxon>Bacteria</taxon>
        <taxon>Pseudomonadati</taxon>
        <taxon>Planctomycetota</taxon>
        <taxon>Planctomycetia</taxon>
        <taxon>Planctomycetia incertae sedis</taxon>
        <taxon>Saltatorellus</taxon>
    </lineage>
</organism>
<keyword evidence="4 7" id="KW-1133">Transmembrane helix</keyword>
<feature type="transmembrane region" description="Helical" evidence="7">
    <location>
        <begin position="261"/>
        <end position="281"/>
    </location>
</feature>
<dbReference type="SUPFAM" id="SSF81452">
    <property type="entry name" value="Cytochrome c oxidase subunit III-like"/>
    <property type="match status" value="1"/>
</dbReference>
<feature type="transmembrane region" description="Helical" evidence="7">
    <location>
        <begin position="214"/>
        <end position="241"/>
    </location>
</feature>
<keyword evidence="9" id="KW-0560">Oxidoreductase</keyword>
<dbReference type="CDD" id="cd02862">
    <property type="entry name" value="NorE_like"/>
    <property type="match status" value="1"/>
</dbReference>
<evidence type="ECO:0000313" key="10">
    <source>
        <dbReference type="Proteomes" id="UP000320390"/>
    </source>
</evidence>
<dbReference type="Pfam" id="PF00510">
    <property type="entry name" value="COX3"/>
    <property type="match status" value="2"/>
</dbReference>
<dbReference type="GO" id="GO:0004129">
    <property type="term" value="F:cytochrome-c oxidase activity"/>
    <property type="evidence" value="ECO:0007669"/>
    <property type="project" value="InterPro"/>
</dbReference>
<dbReference type="Proteomes" id="UP000320390">
    <property type="component" value="Chromosome"/>
</dbReference>
<evidence type="ECO:0000256" key="5">
    <source>
        <dbReference type="ARBA" id="ARBA00023136"/>
    </source>
</evidence>
<dbReference type="PANTHER" id="PTHR11403">
    <property type="entry name" value="CYTOCHROME C OXIDASE SUBUNIT III"/>
    <property type="match status" value="1"/>
</dbReference>
<gene>
    <name evidence="9" type="primary">ctaE_2</name>
    <name evidence="9" type="ORF">Poly30_37810</name>
</gene>
<keyword evidence="5 7" id="KW-0472">Membrane</keyword>
<dbReference type="InterPro" id="IPR035973">
    <property type="entry name" value="Cyt_c_oxidase_su3-like_sf"/>
</dbReference>
<feature type="transmembrane region" description="Helical" evidence="7">
    <location>
        <begin position="71"/>
        <end position="89"/>
    </location>
</feature>
<dbReference type="EC" id="1.9.3.1" evidence="9"/>
<feature type="transmembrane region" description="Helical" evidence="7">
    <location>
        <begin position="29"/>
        <end position="51"/>
    </location>
</feature>
<sequence length="282" mass="31687">MSDDHGHGDKPFLAHHFEDEDHQFDSGKLGIWAFLVTEVLFFSGLFCAYAIYRAMHPEVFTYAARSLDTMLGAINTGVLIFSSLTAAWAVRNAQLGQKKMLVANLAITILCAFGFMGIKYKEYSHKFHLGLYPGNNYAPVEGAFGDHVTKAEEVGFRLEQESDEIEGEHASAELADMNESSEHAGAANEEAHGHGAVKWDDPNMDPETKSQLKVFFGIYYCMTGLHGIHVVIGILLLMWLLTRAIRGHFTPTYYGPIDYAALYWHLVDLIWIYLFPLLYLIN</sequence>
<dbReference type="InterPro" id="IPR000298">
    <property type="entry name" value="Cyt_c_oxidase-like_su3"/>
</dbReference>
<dbReference type="PANTHER" id="PTHR11403:SF6">
    <property type="entry name" value="NITRIC OXIDE REDUCTASE SUBUNIT E"/>
    <property type="match status" value="1"/>
</dbReference>
<evidence type="ECO:0000256" key="7">
    <source>
        <dbReference type="SAM" id="Phobius"/>
    </source>
</evidence>
<comment type="similarity">
    <text evidence="2 6">Belongs to the cytochrome c oxidase subunit 3 family.</text>
</comment>
<evidence type="ECO:0000256" key="6">
    <source>
        <dbReference type="RuleBase" id="RU003376"/>
    </source>
</evidence>
<feature type="transmembrane region" description="Helical" evidence="7">
    <location>
        <begin position="101"/>
        <end position="118"/>
    </location>
</feature>
<reference evidence="9 10" key="1">
    <citation type="submission" date="2019-02" db="EMBL/GenBank/DDBJ databases">
        <title>Deep-cultivation of Planctomycetes and their phenomic and genomic characterization uncovers novel biology.</title>
        <authorList>
            <person name="Wiegand S."/>
            <person name="Jogler M."/>
            <person name="Boedeker C."/>
            <person name="Pinto D."/>
            <person name="Vollmers J."/>
            <person name="Rivas-Marin E."/>
            <person name="Kohn T."/>
            <person name="Peeters S.H."/>
            <person name="Heuer A."/>
            <person name="Rast P."/>
            <person name="Oberbeckmann S."/>
            <person name="Bunk B."/>
            <person name="Jeske O."/>
            <person name="Meyerdierks A."/>
            <person name="Storesund J.E."/>
            <person name="Kallscheuer N."/>
            <person name="Luecker S."/>
            <person name="Lage O.M."/>
            <person name="Pohl T."/>
            <person name="Merkel B.J."/>
            <person name="Hornburger P."/>
            <person name="Mueller R.-W."/>
            <person name="Bruemmer F."/>
            <person name="Labrenz M."/>
            <person name="Spormann A.M."/>
            <person name="Op den Camp H."/>
            <person name="Overmann J."/>
            <person name="Amann R."/>
            <person name="Jetten M.S.M."/>
            <person name="Mascher T."/>
            <person name="Medema M.H."/>
            <person name="Devos D.P."/>
            <person name="Kaster A.-K."/>
            <person name="Ovreas L."/>
            <person name="Rohde M."/>
            <person name="Galperin M.Y."/>
            <person name="Jogler C."/>
        </authorList>
    </citation>
    <scope>NUCLEOTIDE SEQUENCE [LARGE SCALE GENOMIC DNA]</scope>
    <source>
        <strain evidence="9 10">Poly30</strain>
    </source>
</reference>
<evidence type="ECO:0000256" key="4">
    <source>
        <dbReference type="ARBA" id="ARBA00022989"/>
    </source>
</evidence>
<keyword evidence="3 6" id="KW-0812">Transmembrane</keyword>
<evidence type="ECO:0000256" key="1">
    <source>
        <dbReference type="ARBA" id="ARBA00004141"/>
    </source>
</evidence>
<evidence type="ECO:0000256" key="3">
    <source>
        <dbReference type="ARBA" id="ARBA00022692"/>
    </source>
</evidence>
<dbReference type="AlphaFoldDB" id="A0A518EVX3"/>
<name>A0A518EVX3_9BACT</name>
<dbReference type="GO" id="GO:0019646">
    <property type="term" value="P:aerobic electron transport chain"/>
    <property type="evidence" value="ECO:0007669"/>
    <property type="project" value="InterPro"/>
</dbReference>
<dbReference type="PROSITE" id="PS50253">
    <property type="entry name" value="COX3"/>
    <property type="match status" value="1"/>
</dbReference>
<evidence type="ECO:0000259" key="8">
    <source>
        <dbReference type="PROSITE" id="PS50253"/>
    </source>
</evidence>
<dbReference type="EMBL" id="CP036434">
    <property type="protein sequence ID" value="QDV08245.1"/>
    <property type="molecule type" value="Genomic_DNA"/>
</dbReference>